<evidence type="ECO:0000259" key="8">
    <source>
        <dbReference type="PROSITE" id="PS50010"/>
    </source>
</evidence>
<dbReference type="Proteomes" id="UP000678499">
    <property type="component" value="Unassembled WGS sequence"/>
</dbReference>
<evidence type="ECO:0000259" key="9">
    <source>
        <dbReference type="PROSITE" id="PS50191"/>
    </source>
</evidence>
<dbReference type="PROSITE" id="PS50010">
    <property type="entry name" value="DH_2"/>
    <property type="match status" value="1"/>
</dbReference>
<keyword evidence="11" id="KW-1185">Reference proteome</keyword>
<evidence type="ECO:0000313" key="11">
    <source>
        <dbReference type="Proteomes" id="UP000678499"/>
    </source>
</evidence>
<feature type="domain" description="PH" evidence="7">
    <location>
        <begin position="897"/>
        <end position="1017"/>
    </location>
</feature>
<evidence type="ECO:0000256" key="4">
    <source>
        <dbReference type="PROSITE-ProRule" id="PRU00192"/>
    </source>
</evidence>
<protein>
    <recommendedName>
        <fullName evidence="12">Guanine nucleotide exchange factor DBS</fullName>
    </recommendedName>
</protein>
<dbReference type="SMART" id="SM00233">
    <property type="entry name" value="PH"/>
    <property type="match status" value="1"/>
</dbReference>
<dbReference type="SMART" id="SM00325">
    <property type="entry name" value="RhoGEF"/>
    <property type="match status" value="1"/>
</dbReference>
<dbReference type="InterPro" id="IPR001452">
    <property type="entry name" value="SH3_domain"/>
</dbReference>
<dbReference type="SUPFAM" id="SSF48065">
    <property type="entry name" value="DBL homology domain (DH-domain)"/>
    <property type="match status" value="1"/>
</dbReference>
<sequence length="1225" mass="138039">MPQVGVMEGIRDVNLSVSFQQVAHLLEEQHAIITGGRSREGCPIITFPDTGKFLNLSDENFALLISYLTSVPSLQDIDMGFVLVIDRRHDKWSSVKATIAKISGRFPALVRLAFVLRPTGLLQKAICEVSQKFSSSSLHNDDFAAQIFSSHPFKIVLCNGIEDLKQHLDAGQLTSDLGGTLPYSHSEWMQHRLVSCKFILMHFCEREAMYPALEKFDESAKLISRRLQEFSSRIRAKEVQPDIATLRLCLENESAEQAKLNQDLESAVRSGETLLALFREPYSRDPAALSRLYPNRVLNVASVQSLLLQLEETQRRFCNEIWTERKSDLVEMLECLKYELQVRELVSMLKENLRELDALAAKISQAETFAILDELSQEFVRFRDCIQDSLLEGEELETRGWAMAQHAANSPVDRKSEHLVPICTELGQFNSSLKSRVAECDAGLVHQRQLLAEIQEANEWCSQGVELLAAQQVEKYASVDFAQKALSDLEKFLEGRSSLRLIVENCGNVVDVDKMRKPSMVRTRMEDILTMCEKRRVCLKRLSTKPSRPVQTVHPTTASPVAVAAAAAVDQVDVRHGFIEMETEQYAKDNREINVADKIRCISVPMLLDSSNAVVNDIVQRNSGSKLHSDLTGSSTSLTTDVRSDSGRSSWDSRTVPKPDAITIQQTGERKRKRSLVVKELVDTERVYVAELDAILRGYREPLVRREMQELTPAALSGRADVLFGNLEDISAFHRDVFLLELEASFEEPCLVAKCFMQRKDQLYQLYTKYCRNKPSSEDLRRRVGDSNPFFLECQRNLGHKLPLSAYLLKPVQRVTKYQLLLKDLVRYSDPAEFGSRDLAEALDAMLGVLKSVNDSMHQVAILGFPMTLLEQQGRMLLNGGPFHVWITHREQRFDTASAKSGRSRLALNLLPSQRKPKSRHLFLYEKALLFCKQVPWPSVTSFVAYCGTPDVTFESPFAYEFKHYLNMSEVGMTEKVGRSSKKFELWVSSRHEVYVLQAPSADAKAEWVREIKRVLFEQLQNLRGKNARQYSGLVALRRQHSAPAPAWDASSVCSSRASSSSCSRNSSCSKRMSASVDTNRVSYVTAEENEADDDEDVDEEEEEEYDVESSCLEEESDWETDTMASGLMGFEAPRVYVCLADYSPLEPSEVDLVEGEVVEVVQTGGMGWCYVKSMRSPEKQGWAPMAYLGPVGETAFCNGRRARKSSSRSGRRATNPDPPPSSIA</sequence>
<dbReference type="PANTHER" id="PTHR22826">
    <property type="entry name" value="RHO GUANINE EXCHANGE FACTOR-RELATED"/>
    <property type="match status" value="1"/>
</dbReference>
<dbReference type="GO" id="GO:0035556">
    <property type="term" value="P:intracellular signal transduction"/>
    <property type="evidence" value="ECO:0007669"/>
    <property type="project" value="InterPro"/>
</dbReference>
<dbReference type="InterPro" id="IPR056466">
    <property type="entry name" value="Spectrin_DBS"/>
</dbReference>
<dbReference type="SUPFAM" id="SSF50729">
    <property type="entry name" value="PH domain-like"/>
    <property type="match status" value="1"/>
</dbReference>
<feature type="compositionally biased region" description="Acidic residues" evidence="5">
    <location>
        <begin position="1088"/>
        <end position="1107"/>
    </location>
</feature>
<dbReference type="PROSITE" id="PS50003">
    <property type="entry name" value="PH_DOMAIN"/>
    <property type="match status" value="1"/>
</dbReference>
<name>A0A7R9BTH2_9CRUS</name>
<organism evidence="10">
    <name type="scientific">Notodromas monacha</name>
    <dbReference type="NCBI Taxonomy" id="399045"/>
    <lineage>
        <taxon>Eukaryota</taxon>
        <taxon>Metazoa</taxon>
        <taxon>Ecdysozoa</taxon>
        <taxon>Arthropoda</taxon>
        <taxon>Crustacea</taxon>
        <taxon>Oligostraca</taxon>
        <taxon>Ostracoda</taxon>
        <taxon>Podocopa</taxon>
        <taxon>Podocopida</taxon>
        <taxon>Cypridocopina</taxon>
        <taxon>Cypridoidea</taxon>
        <taxon>Cyprididae</taxon>
        <taxon>Notodromas</taxon>
    </lineage>
</organism>
<dbReference type="PANTHER" id="PTHR22826:SF211">
    <property type="entry name" value="LD43457P"/>
    <property type="match status" value="1"/>
</dbReference>
<dbReference type="InterPro" id="IPR055251">
    <property type="entry name" value="SOS1_NGEF_PH"/>
</dbReference>
<dbReference type="InterPro" id="IPR051336">
    <property type="entry name" value="RhoGEF_Guanine_NuclExch_SF"/>
</dbReference>
<dbReference type="PROSITE" id="PS50191">
    <property type="entry name" value="CRAL_TRIO"/>
    <property type="match status" value="1"/>
</dbReference>
<evidence type="ECO:0000256" key="3">
    <source>
        <dbReference type="ARBA" id="ARBA00049987"/>
    </source>
</evidence>
<dbReference type="InterPro" id="IPR001251">
    <property type="entry name" value="CRAL-TRIO_dom"/>
</dbReference>
<dbReference type="Pfam" id="PF22697">
    <property type="entry name" value="SOS1_NGEF_PH"/>
    <property type="match status" value="1"/>
</dbReference>
<dbReference type="Gene3D" id="2.30.30.40">
    <property type="entry name" value="SH3 Domains"/>
    <property type="match status" value="1"/>
</dbReference>
<dbReference type="InterPro" id="IPR011993">
    <property type="entry name" value="PH-like_dom_sf"/>
</dbReference>
<evidence type="ECO:0008006" key="12">
    <source>
        <dbReference type="Google" id="ProtNLM"/>
    </source>
</evidence>
<evidence type="ECO:0000259" key="7">
    <source>
        <dbReference type="PROSITE" id="PS50003"/>
    </source>
</evidence>
<dbReference type="Pfam" id="PF00621">
    <property type="entry name" value="RhoGEF"/>
    <property type="match status" value="1"/>
</dbReference>
<dbReference type="SMART" id="SM00326">
    <property type="entry name" value="SH3"/>
    <property type="match status" value="1"/>
</dbReference>
<dbReference type="PROSITE" id="PS50002">
    <property type="entry name" value="SH3"/>
    <property type="match status" value="1"/>
</dbReference>
<evidence type="ECO:0000259" key="6">
    <source>
        <dbReference type="PROSITE" id="PS50002"/>
    </source>
</evidence>
<dbReference type="InterPro" id="IPR035899">
    <property type="entry name" value="DBL_dom_sf"/>
</dbReference>
<dbReference type="Gene3D" id="1.20.900.10">
    <property type="entry name" value="Dbl homology (DH) domain"/>
    <property type="match status" value="1"/>
</dbReference>
<evidence type="ECO:0000256" key="1">
    <source>
        <dbReference type="ARBA" id="ARBA00022443"/>
    </source>
</evidence>
<dbReference type="InterPro" id="IPR036028">
    <property type="entry name" value="SH3-like_dom_sf"/>
</dbReference>
<feature type="compositionally biased region" description="Basic residues" evidence="5">
    <location>
        <begin position="1201"/>
        <end position="1212"/>
    </location>
</feature>
<evidence type="ECO:0000256" key="2">
    <source>
        <dbReference type="ARBA" id="ARBA00022658"/>
    </source>
</evidence>
<dbReference type="EMBL" id="OA884555">
    <property type="protein sequence ID" value="CAD7280964.1"/>
    <property type="molecule type" value="Genomic_DNA"/>
</dbReference>
<proteinExistence type="inferred from homology"/>
<feature type="domain" description="CRAL-TRIO" evidence="9">
    <location>
        <begin position="1"/>
        <end position="185"/>
    </location>
</feature>
<dbReference type="CDD" id="cd00160">
    <property type="entry name" value="RhoGEF"/>
    <property type="match status" value="1"/>
</dbReference>
<comment type="similarity">
    <text evidence="3">Belongs to the MCF2 family.</text>
</comment>
<feature type="region of interest" description="Disordered" evidence="5">
    <location>
        <begin position="1200"/>
        <end position="1225"/>
    </location>
</feature>
<dbReference type="InterPro" id="IPR001849">
    <property type="entry name" value="PH_domain"/>
</dbReference>
<dbReference type="PROSITE" id="PS00741">
    <property type="entry name" value="DH_1"/>
    <property type="match status" value="1"/>
</dbReference>
<feature type="domain" description="DH" evidence="8">
    <location>
        <begin position="673"/>
        <end position="856"/>
    </location>
</feature>
<dbReference type="AlphaFoldDB" id="A0A7R9BTH2"/>
<feature type="region of interest" description="Disordered" evidence="5">
    <location>
        <begin position="1080"/>
        <end position="1107"/>
    </location>
</feature>
<evidence type="ECO:0000256" key="5">
    <source>
        <dbReference type="SAM" id="MobiDB-lite"/>
    </source>
</evidence>
<feature type="domain" description="SH3" evidence="6">
    <location>
        <begin position="1132"/>
        <end position="1194"/>
    </location>
</feature>
<dbReference type="SMART" id="SM00516">
    <property type="entry name" value="SEC14"/>
    <property type="match status" value="1"/>
</dbReference>
<gene>
    <name evidence="10" type="ORF">NMOB1V02_LOCUS8619</name>
</gene>
<dbReference type="InterPro" id="IPR001331">
    <property type="entry name" value="GDS_CDC24_CS"/>
</dbReference>
<dbReference type="GO" id="GO:0005085">
    <property type="term" value="F:guanyl-nucleotide exchange factor activity"/>
    <property type="evidence" value="ECO:0007669"/>
    <property type="project" value="UniProtKB-KW"/>
</dbReference>
<dbReference type="Pfam" id="PF23289">
    <property type="entry name" value="Spectrin_5"/>
    <property type="match status" value="1"/>
</dbReference>
<accession>A0A7R9BTH2</accession>
<evidence type="ECO:0000313" key="10">
    <source>
        <dbReference type="EMBL" id="CAD7280964.1"/>
    </source>
</evidence>
<dbReference type="SUPFAM" id="SSF50044">
    <property type="entry name" value="SH3-domain"/>
    <property type="match status" value="1"/>
</dbReference>
<dbReference type="Pfam" id="PF13716">
    <property type="entry name" value="CRAL_TRIO_2"/>
    <property type="match status" value="1"/>
</dbReference>
<dbReference type="GO" id="GO:0005737">
    <property type="term" value="C:cytoplasm"/>
    <property type="evidence" value="ECO:0007669"/>
    <property type="project" value="TreeGrafter"/>
</dbReference>
<feature type="compositionally biased region" description="Low complexity" evidence="5">
    <location>
        <begin position="630"/>
        <end position="654"/>
    </location>
</feature>
<dbReference type="InterPro" id="IPR000219">
    <property type="entry name" value="DH_dom"/>
</dbReference>
<dbReference type="Gene3D" id="2.30.29.30">
    <property type="entry name" value="Pleckstrin-homology domain (PH domain)/Phosphotyrosine-binding domain (PTB)"/>
    <property type="match status" value="1"/>
</dbReference>
<dbReference type="EMBL" id="CAJPEX010002518">
    <property type="protein sequence ID" value="CAG0921116.1"/>
    <property type="molecule type" value="Genomic_DNA"/>
</dbReference>
<feature type="region of interest" description="Disordered" evidence="5">
    <location>
        <begin position="625"/>
        <end position="656"/>
    </location>
</feature>
<dbReference type="OrthoDB" id="10004999at2759"/>
<keyword evidence="2" id="KW-0344">Guanine-nucleotide releasing factor</keyword>
<keyword evidence="1 4" id="KW-0728">SH3 domain</keyword>
<dbReference type="CDD" id="cd00170">
    <property type="entry name" value="SEC14"/>
    <property type="match status" value="1"/>
</dbReference>
<reference evidence="10" key="1">
    <citation type="submission" date="2020-11" db="EMBL/GenBank/DDBJ databases">
        <authorList>
            <person name="Tran Van P."/>
        </authorList>
    </citation>
    <scope>NUCLEOTIDE SEQUENCE</scope>
</reference>